<keyword evidence="2" id="KW-1185">Reference proteome</keyword>
<dbReference type="EMBL" id="CP002623">
    <property type="protein sequence ID" value="AEI94103.1"/>
    <property type="molecule type" value="Genomic_DNA"/>
</dbReference>
<sequence>MIEPDAHREDGFHHVGDGYRLVARRPGAHRMWVPKGDDFLDVHLGKSTASYAISGSEMGGEIAPPSTFVFLPAGNEQEILATRSGWSVQMTFATAILAQSRPRPALPGEKVIGLSKPKAIYHAEDPALVSIAQTLVNSWTNGMTQLSERQLDAFASLFRLRVKYLLLSQVSGFQSQANATATRIQDVLDYVECNLADPLPLDKLA</sequence>
<accession>F7ZLQ2</accession>
<evidence type="ECO:0000313" key="2">
    <source>
        <dbReference type="Proteomes" id="UP000001353"/>
    </source>
</evidence>
<dbReference type="HOGENOM" id="CLU_1336683_0_0_5"/>
<evidence type="ECO:0000313" key="1">
    <source>
        <dbReference type="EMBL" id="AEI94103.1"/>
    </source>
</evidence>
<dbReference type="AlphaFoldDB" id="F7ZLQ2"/>
<dbReference type="STRING" id="391595.RLO149_c021270"/>
<dbReference type="RefSeq" id="WP_013962029.1">
    <property type="nucleotide sequence ID" value="NC_015730.1"/>
</dbReference>
<reference evidence="1 2" key="1">
    <citation type="journal article" date="2011" name="BMC Genomics">
        <title>Comparative genome analysis and genome-guided physiological analysis of Roseobacter litoralis.</title>
        <authorList>
            <person name="Kalhoefer D."/>
            <person name="Thole S."/>
            <person name="Voget S."/>
            <person name="Lehmann R."/>
            <person name="Liesegang H."/>
            <person name="Wollher A."/>
            <person name="Daniel R."/>
            <person name="Simon M."/>
            <person name="Brinkhoff T."/>
        </authorList>
    </citation>
    <scope>NUCLEOTIDE SEQUENCE [LARGE SCALE GENOMIC DNA]</scope>
    <source>
        <strain evidence="2">ATCC 49566 / DSM 6996 / JCM 21268 / NBRC 15278 / OCh 149</strain>
    </source>
</reference>
<dbReference type="KEGG" id="rli:RLO149_c021270"/>
<organism evidence="1 2">
    <name type="scientific">Roseobacter litoralis (strain ATCC 49566 / DSM 6996 / JCM 21268 / NBRC 15278 / OCh 149)</name>
    <dbReference type="NCBI Taxonomy" id="391595"/>
    <lineage>
        <taxon>Bacteria</taxon>
        <taxon>Pseudomonadati</taxon>
        <taxon>Pseudomonadota</taxon>
        <taxon>Alphaproteobacteria</taxon>
        <taxon>Rhodobacterales</taxon>
        <taxon>Roseobacteraceae</taxon>
        <taxon>Roseobacter</taxon>
    </lineage>
</organism>
<name>F7ZLQ2_ROSLO</name>
<dbReference type="OrthoDB" id="7425333at2"/>
<protein>
    <submittedName>
        <fullName evidence="1">Uncharacterized protein</fullName>
    </submittedName>
</protein>
<dbReference type="Proteomes" id="UP000001353">
    <property type="component" value="Chromosome"/>
</dbReference>
<proteinExistence type="predicted"/>
<gene>
    <name evidence="1" type="ordered locus">RLO149_c021270</name>
</gene>